<dbReference type="Gene3D" id="2.60.120.10">
    <property type="entry name" value="Jelly Rolls"/>
    <property type="match status" value="1"/>
</dbReference>
<dbReference type="OrthoDB" id="9802489at2"/>
<dbReference type="InterPro" id="IPR011051">
    <property type="entry name" value="RmlC_Cupin_sf"/>
</dbReference>
<dbReference type="HOGENOM" id="CLU_072993_2_0_9"/>
<evidence type="ECO:0000313" key="2">
    <source>
        <dbReference type="EMBL" id="EHO62702.1"/>
    </source>
</evidence>
<comment type="caution">
    <text evidence="2">The sequence shown here is derived from an EMBL/GenBank/DDBJ whole genome shotgun (WGS) entry which is preliminary data.</text>
</comment>
<dbReference type="AlphaFoldDB" id="H1D106"/>
<dbReference type="PATRIC" id="fig|742743.3.peg.1313"/>
<protein>
    <recommendedName>
        <fullName evidence="1">Cupin type-2 domain-containing protein</fullName>
    </recommendedName>
</protein>
<organism evidence="2 3">
    <name type="scientific">Dialister succinatiphilus YIT 11850</name>
    <dbReference type="NCBI Taxonomy" id="742743"/>
    <lineage>
        <taxon>Bacteria</taxon>
        <taxon>Bacillati</taxon>
        <taxon>Bacillota</taxon>
        <taxon>Negativicutes</taxon>
        <taxon>Veillonellales</taxon>
        <taxon>Veillonellaceae</taxon>
        <taxon>Dialister</taxon>
    </lineage>
</organism>
<dbReference type="PANTHER" id="PTHR43698">
    <property type="entry name" value="RIBD C-TERMINAL DOMAIN CONTAINING PROTEIN"/>
    <property type="match status" value="1"/>
</dbReference>
<dbReference type="EMBL" id="ADLT01000045">
    <property type="protein sequence ID" value="EHO62702.1"/>
    <property type="molecule type" value="Genomic_DNA"/>
</dbReference>
<dbReference type="STRING" id="742743.HMPREF9453_01294"/>
<dbReference type="PANTHER" id="PTHR43698:SF1">
    <property type="entry name" value="BLL4564 PROTEIN"/>
    <property type="match status" value="1"/>
</dbReference>
<dbReference type="Proteomes" id="UP000003277">
    <property type="component" value="Unassembled WGS sequence"/>
</dbReference>
<dbReference type="eggNOG" id="COG1917">
    <property type="taxonomic scope" value="Bacteria"/>
</dbReference>
<feature type="domain" description="Cupin type-2" evidence="1">
    <location>
        <begin position="50"/>
        <end position="106"/>
    </location>
</feature>
<proteinExistence type="predicted"/>
<keyword evidence="3" id="KW-1185">Reference proteome</keyword>
<sequence>MNKEEIRKALEEKGAVMEIGSPNDGYARFFTGRSWLASLSEDKDIPVYNVTFENGAHTHWHIHHGTSQVLIVVSGKGYLQYEGQAPRELHPGDVVTIPPEVKHWHGAAPGCHFQHISLSRDGEGVSNEWLEPVDEKGFEKL</sequence>
<dbReference type="InterPro" id="IPR047263">
    <property type="entry name" value="HNL-like_cupin"/>
</dbReference>
<dbReference type="SUPFAM" id="SSF51182">
    <property type="entry name" value="RmlC-like cupins"/>
    <property type="match status" value="1"/>
</dbReference>
<dbReference type="RefSeq" id="WP_008859788.1">
    <property type="nucleotide sequence ID" value="NZ_JH591188.1"/>
</dbReference>
<name>H1D106_9FIRM</name>
<dbReference type="InterPro" id="IPR013096">
    <property type="entry name" value="Cupin_2"/>
</dbReference>
<dbReference type="CDD" id="cd02233">
    <property type="entry name" value="cupin_HNL-like"/>
    <property type="match status" value="1"/>
</dbReference>
<evidence type="ECO:0000313" key="3">
    <source>
        <dbReference type="Proteomes" id="UP000003277"/>
    </source>
</evidence>
<evidence type="ECO:0000259" key="1">
    <source>
        <dbReference type="Pfam" id="PF07883"/>
    </source>
</evidence>
<accession>H1D106</accession>
<gene>
    <name evidence="2" type="ORF">HMPREF9453_01294</name>
</gene>
<reference evidence="2 3" key="1">
    <citation type="submission" date="2011-11" db="EMBL/GenBank/DDBJ databases">
        <title>The Genome Sequence of Dialister succinatiphilus YIT 11850.</title>
        <authorList>
            <consortium name="The Broad Institute Genome Sequencing Platform"/>
            <person name="Earl A."/>
            <person name="Ward D."/>
            <person name="Feldgarden M."/>
            <person name="Gevers D."/>
            <person name="Morotomi M."/>
            <person name="Young S.K."/>
            <person name="Zeng Q."/>
            <person name="Gargeya S."/>
            <person name="Fitzgerald M."/>
            <person name="Haas B."/>
            <person name="Abouelleil A."/>
            <person name="Alvarado L."/>
            <person name="Arachchi H.M."/>
            <person name="Berlin A."/>
            <person name="Brown A."/>
            <person name="Chapman S.B."/>
            <person name="Dunbar C."/>
            <person name="Gearin G."/>
            <person name="Goldberg J."/>
            <person name="Griggs A."/>
            <person name="Gujja S."/>
            <person name="Heiman D."/>
            <person name="Howarth C."/>
            <person name="Lui A."/>
            <person name="MacDonald P.J.P."/>
            <person name="Montmayeur A."/>
            <person name="Murphy C."/>
            <person name="Neiman D."/>
            <person name="Pearson M."/>
            <person name="Priest M."/>
            <person name="Roberts A."/>
            <person name="Saif S."/>
            <person name="Shea T."/>
            <person name="Sisk P."/>
            <person name="Stolte C."/>
            <person name="Sykes S."/>
            <person name="Wortman J."/>
            <person name="Nusbaum C."/>
            <person name="Birren B."/>
        </authorList>
    </citation>
    <scope>NUCLEOTIDE SEQUENCE [LARGE SCALE GENOMIC DNA]</scope>
    <source>
        <strain evidence="2 3">YIT 11850</strain>
    </source>
</reference>
<dbReference type="Pfam" id="PF07883">
    <property type="entry name" value="Cupin_2"/>
    <property type="match status" value="1"/>
</dbReference>
<dbReference type="InterPro" id="IPR014710">
    <property type="entry name" value="RmlC-like_jellyroll"/>
</dbReference>